<keyword evidence="3" id="KW-0547">Nucleotide-binding</keyword>
<dbReference type="GO" id="GO:0016020">
    <property type="term" value="C:membrane"/>
    <property type="evidence" value="ECO:0007669"/>
    <property type="project" value="InterPro"/>
</dbReference>
<name>A0A917MRD4_9MICC</name>
<keyword evidence="4" id="KW-0067">ATP-binding</keyword>
<gene>
    <name evidence="6" type="ORF">GCM10007359_06620</name>
</gene>
<comment type="similarity">
    <text evidence="1">Belongs to the ABC transporter superfamily.</text>
</comment>
<evidence type="ECO:0000313" key="6">
    <source>
        <dbReference type="EMBL" id="GGH59433.1"/>
    </source>
</evidence>
<dbReference type="Proteomes" id="UP000600171">
    <property type="component" value="Unassembled WGS sequence"/>
</dbReference>
<dbReference type="CDD" id="cd03220">
    <property type="entry name" value="ABC_KpsT_Wzt"/>
    <property type="match status" value="1"/>
</dbReference>
<dbReference type="PANTHER" id="PTHR46743:SF2">
    <property type="entry name" value="TEICHOIC ACIDS EXPORT ATP-BINDING PROTEIN TAGH"/>
    <property type="match status" value="1"/>
</dbReference>
<dbReference type="Pfam" id="PF00005">
    <property type="entry name" value="ABC_tran"/>
    <property type="match status" value="1"/>
</dbReference>
<dbReference type="PANTHER" id="PTHR46743">
    <property type="entry name" value="TEICHOIC ACIDS EXPORT ATP-BINDING PROTEIN TAGH"/>
    <property type="match status" value="1"/>
</dbReference>
<protein>
    <recommendedName>
        <fullName evidence="5">ABC transporter domain-containing protein</fullName>
    </recommendedName>
</protein>
<dbReference type="InterPro" id="IPR050683">
    <property type="entry name" value="Bact_Polysacc_Export_ATP-bd"/>
</dbReference>
<dbReference type="GO" id="GO:0016887">
    <property type="term" value="F:ATP hydrolysis activity"/>
    <property type="evidence" value="ECO:0007669"/>
    <property type="project" value="InterPro"/>
</dbReference>
<keyword evidence="2" id="KW-0813">Transport</keyword>
<dbReference type="InterPro" id="IPR003593">
    <property type="entry name" value="AAA+_ATPase"/>
</dbReference>
<dbReference type="EMBL" id="BMDC01000001">
    <property type="protein sequence ID" value="GGH59433.1"/>
    <property type="molecule type" value="Genomic_DNA"/>
</dbReference>
<evidence type="ECO:0000259" key="5">
    <source>
        <dbReference type="PROSITE" id="PS50893"/>
    </source>
</evidence>
<accession>A0A917MRD4</accession>
<dbReference type="InterPro" id="IPR003439">
    <property type="entry name" value="ABC_transporter-like_ATP-bd"/>
</dbReference>
<dbReference type="SUPFAM" id="SSF52540">
    <property type="entry name" value="P-loop containing nucleoside triphosphate hydrolases"/>
    <property type="match status" value="1"/>
</dbReference>
<evidence type="ECO:0000256" key="3">
    <source>
        <dbReference type="ARBA" id="ARBA00022741"/>
    </source>
</evidence>
<dbReference type="AlphaFoldDB" id="A0A917MRD4"/>
<dbReference type="GO" id="GO:0140359">
    <property type="term" value="F:ABC-type transporter activity"/>
    <property type="evidence" value="ECO:0007669"/>
    <property type="project" value="InterPro"/>
</dbReference>
<dbReference type="Gene3D" id="3.40.50.300">
    <property type="entry name" value="P-loop containing nucleotide triphosphate hydrolases"/>
    <property type="match status" value="1"/>
</dbReference>
<dbReference type="InterPro" id="IPR027417">
    <property type="entry name" value="P-loop_NTPase"/>
</dbReference>
<keyword evidence="7" id="KW-1185">Reference proteome</keyword>
<organism evidence="6 7">
    <name type="scientific">Rothia aerolata</name>
    <dbReference type="NCBI Taxonomy" id="1812262"/>
    <lineage>
        <taxon>Bacteria</taxon>
        <taxon>Bacillati</taxon>
        <taxon>Actinomycetota</taxon>
        <taxon>Actinomycetes</taxon>
        <taxon>Micrococcales</taxon>
        <taxon>Micrococcaceae</taxon>
        <taxon>Rothia</taxon>
    </lineage>
</organism>
<dbReference type="SMART" id="SM00382">
    <property type="entry name" value="AAA"/>
    <property type="match status" value="1"/>
</dbReference>
<feature type="domain" description="ABC transporter" evidence="5">
    <location>
        <begin position="19"/>
        <end position="262"/>
    </location>
</feature>
<comment type="caution">
    <text evidence="6">The sequence shown here is derived from an EMBL/GenBank/DDBJ whole genome shotgun (WGS) entry which is preliminary data.</text>
</comment>
<reference evidence="6 7" key="1">
    <citation type="journal article" date="2014" name="Int. J. Syst. Evol. Microbiol.">
        <title>Complete genome sequence of Corynebacterium casei LMG S-19264T (=DSM 44701T), isolated from a smear-ripened cheese.</title>
        <authorList>
            <consortium name="US DOE Joint Genome Institute (JGI-PGF)"/>
            <person name="Walter F."/>
            <person name="Albersmeier A."/>
            <person name="Kalinowski J."/>
            <person name="Ruckert C."/>
        </authorList>
    </citation>
    <scope>NUCLEOTIDE SEQUENCE [LARGE SCALE GENOMIC DNA]</scope>
    <source>
        <strain evidence="6 7">CCM 8669</strain>
    </source>
</reference>
<evidence type="ECO:0000256" key="2">
    <source>
        <dbReference type="ARBA" id="ARBA00022448"/>
    </source>
</evidence>
<dbReference type="InterPro" id="IPR015860">
    <property type="entry name" value="ABC_transpr_TagH-like"/>
</dbReference>
<evidence type="ECO:0000256" key="1">
    <source>
        <dbReference type="ARBA" id="ARBA00005417"/>
    </source>
</evidence>
<evidence type="ECO:0000313" key="7">
    <source>
        <dbReference type="Proteomes" id="UP000600171"/>
    </source>
</evidence>
<sequence>MELDIFDLPPVSPDAPDVIRVDHLVKRFVLRHTRSMKEAFIWLIKGRKGDLSEKFNALNGVSMNIREGERVALLGYNGSGKSTMLKLISGVMQPDDGSVLTRGRIAGLIEVGAGFHPDLTGRDNVYLNAAILGMSKEQTDALFDEIVAFSEIGDFIDTEVKFYSSGMYLRLAFAVAIHTDPEIFLVDEILAVGDEPFQKKCLKKIKELCASGKTLVVVSHDLDLVSQICDRGIVLEKGNVRFDGDAMEAVDVMRDQPLGTTKKHRNEGDLLAAHQKLETLANNKRDLEAAISAGSSEPVAVALLGIAEETQAELDALSNPEKLEIVNSEIDRLTKKKARLEKEIAHYQ</sequence>
<dbReference type="RefSeq" id="WP_229723041.1">
    <property type="nucleotide sequence ID" value="NZ_BMDC01000001.1"/>
</dbReference>
<evidence type="ECO:0000256" key="4">
    <source>
        <dbReference type="ARBA" id="ARBA00022840"/>
    </source>
</evidence>
<dbReference type="GO" id="GO:0005524">
    <property type="term" value="F:ATP binding"/>
    <property type="evidence" value="ECO:0007669"/>
    <property type="project" value="UniProtKB-KW"/>
</dbReference>
<dbReference type="PROSITE" id="PS50893">
    <property type="entry name" value="ABC_TRANSPORTER_2"/>
    <property type="match status" value="1"/>
</dbReference>
<proteinExistence type="inferred from homology"/>